<dbReference type="InterPro" id="IPR014054">
    <property type="entry name" value="Phage_regulatory_Rha"/>
</dbReference>
<evidence type="ECO:0000313" key="2">
    <source>
        <dbReference type="Proteomes" id="UP000239685"/>
    </source>
</evidence>
<organism evidence="1 2">
    <name type="scientific">Campylobacter hyointestinalis subsp. hyointestinalis</name>
    <dbReference type="NCBI Taxonomy" id="91352"/>
    <lineage>
        <taxon>Bacteria</taxon>
        <taxon>Pseudomonadati</taxon>
        <taxon>Campylobacterota</taxon>
        <taxon>Epsilonproteobacteria</taxon>
        <taxon>Campylobacterales</taxon>
        <taxon>Campylobacteraceae</taxon>
        <taxon>Campylobacter</taxon>
    </lineage>
</organism>
<gene>
    <name evidence="1" type="ORF">CDQ78_08675</name>
</gene>
<dbReference type="Proteomes" id="UP000239685">
    <property type="component" value="Unassembled WGS sequence"/>
</dbReference>
<sequence length="87" mass="10047">MSVLININDVEVKFEIVGDDIFADSLKIAEVFGKNHHNILRLIKNLLDYEFKLANFKAGFYLNSQNKQQPMYNITRDGKSSLSKRLI</sequence>
<comment type="caution">
    <text evidence="1">The sequence shown here is derived from an EMBL/GenBank/DDBJ whole genome shotgun (WGS) entry which is preliminary data.</text>
</comment>
<accession>A0A855N8X2</accession>
<dbReference type="RefSeq" id="WP_104064679.1">
    <property type="nucleotide sequence ID" value="NZ_NIQH01000013.1"/>
</dbReference>
<name>A0A855N8X2_CAMHY</name>
<dbReference type="EMBL" id="NIQP01000011">
    <property type="protein sequence ID" value="PPB70454.1"/>
    <property type="molecule type" value="Genomic_DNA"/>
</dbReference>
<dbReference type="Pfam" id="PF09669">
    <property type="entry name" value="Phage_pRha"/>
    <property type="match status" value="1"/>
</dbReference>
<evidence type="ECO:0000313" key="1">
    <source>
        <dbReference type="EMBL" id="PPB70454.1"/>
    </source>
</evidence>
<protein>
    <submittedName>
        <fullName evidence="1">Transcriptional regulator</fullName>
    </submittedName>
</protein>
<reference evidence="1 2" key="1">
    <citation type="submission" date="2017-06" db="EMBL/GenBank/DDBJ databases">
        <title>Updating the genomic taxonomy and epidemiology of Campylobacter hyointestinalis; discovery in New Zealand farmed ruminants.</title>
        <authorList>
            <person name="Wilkinson D.A."/>
            <person name="Fayaz A."/>
            <person name="Biggs P.J."/>
            <person name="Midwinter A.C."/>
        </authorList>
    </citation>
    <scope>NUCLEOTIDE SEQUENCE [LARGE SCALE GENOMIC DNA]</scope>
    <source>
        <strain evidence="1 2">S1614a</strain>
    </source>
</reference>
<proteinExistence type="predicted"/>
<dbReference type="AlphaFoldDB" id="A0A855N8X2"/>
<dbReference type="NCBIfam" id="TIGR02681">
    <property type="entry name" value="phage_pRha"/>
    <property type="match status" value="1"/>
</dbReference>